<gene>
    <name evidence="1" type="ORF">LCGC14_1842260</name>
</gene>
<dbReference type="AlphaFoldDB" id="A0A0F9GCZ2"/>
<organism evidence="1">
    <name type="scientific">marine sediment metagenome</name>
    <dbReference type="NCBI Taxonomy" id="412755"/>
    <lineage>
        <taxon>unclassified sequences</taxon>
        <taxon>metagenomes</taxon>
        <taxon>ecological metagenomes</taxon>
    </lineage>
</organism>
<name>A0A0F9GCZ2_9ZZZZ</name>
<sequence>MGILETLSKVNITEKMWGEALENHNVVPDGFEGVAFYRVVKKVGNLEKGCVITDSEIIFAFPRIARIL</sequence>
<accession>A0A0F9GCZ2</accession>
<comment type="caution">
    <text evidence="1">The sequence shown here is derived from an EMBL/GenBank/DDBJ whole genome shotgun (WGS) entry which is preliminary data.</text>
</comment>
<dbReference type="Gene3D" id="3.10.450.740">
    <property type="match status" value="1"/>
</dbReference>
<proteinExistence type="predicted"/>
<protein>
    <submittedName>
        <fullName evidence="1">Uncharacterized protein</fullName>
    </submittedName>
</protein>
<dbReference type="EMBL" id="LAZR01018373">
    <property type="protein sequence ID" value="KKL96658.1"/>
    <property type="molecule type" value="Genomic_DNA"/>
</dbReference>
<reference evidence="1" key="1">
    <citation type="journal article" date="2015" name="Nature">
        <title>Complex archaea that bridge the gap between prokaryotes and eukaryotes.</title>
        <authorList>
            <person name="Spang A."/>
            <person name="Saw J.H."/>
            <person name="Jorgensen S.L."/>
            <person name="Zaremba-Niedzwiedzka K."/>
            <person name="Martijn J."/>
            <person name="Lind A.E."/>
            <person name="van Eijk R."/>
            <person name="Schleper C."/>
            <person name="Guy L."/>
            <person name="Ettema T.J."/>
        </authorList>
    </citation>
    <scope>NUCLEOTIDE SEQUENCE</scope>
</reference>
<evidence type="ECO:0000313" key="1">
    <source>
        <dbReference type="EMBL" id="KKL96658.1"/>
    </source>
</evidence>